<feature type="transmembrane region" description="Helical" evidence="2">
    <location>
        <begin position="168"/>
        <end position="193"/>
    </location>
</feature>
<dbReference type="RefSeq" id="WP_018576598.1">
    <property type="nucleotide sequence ID" value="NZ_KB892388.1"/>
</dbReference>
<reference evidence="3 4" key="1">
    <citation type="submission" date="2015-11" db="EMBL/GenBank/DDBJ databases">
        <title>Genomic analysis of 38 Legionella species identifies large and diverse effector repertoires.</title>
        <authorList>
            <person name="Burstein D."/>
            <person name="Amaro F."/>
            <person name="Zusman T."/>
            <person name="Lifshitz Z."/>
            <person name="Cohen O."/>
            <person name="Gilbert J.A."/>
            <person name="Pupko T."/>
            <person name="Shuman H.A."/>
            <person name="Segal G."/>
        </authorList>
    </citation>
    <scope>NUCLEOTIDE SEQUENCE [LARGE SCALE GENOMIC DNA]</scope>
    <source>
        <strain evidence="3 4">ATCC 49655</strain>
    </source>
</reference>
<dbReference type="OrthoDB" id="5651454at2"/>
<feature type="transmembrane region" description="Helical" evidence="2">
    <location>
        <begin position="142"/>
        <end position="162"/>
    </location>
</feature>
<dbReference type="AlphaFoldDB" id="A0A0W0YUZ6"/>
<evidence type="ECO:0000256" key="1">
    <source>
        <dbReference type="SAM" id="MobiDB-lite"/>
    </source>
</evidence>
<name>A0A0W0YUZ6_9GAMM</name>
<comment type="caution">
    <text evidence="3">The sequence shown here is derived from an EMBL/GenBank/DDBJ whole genome shotgun (WGS) entry which is preliminary data.</text>
</comment>
<dbReference type="STRING" id="1122169.Lsha_1623"/>
<keyword evidence="4" id="KW-1185">Reference proteome</keyword>
<sequence>MRDGSKISSASSYFFVSGFIIGKIQYFPFPLVVSITNLLSLACYFMGYSLWFVSSHFYPEHTPLENEWYGFTQFKEQYLYAATLGIIATLTSACAIALPVLAIPAAWLFVVSNTIWTIGEYHKLQNPPDYDPKYSHSRQDTYLSYAITMTSIGLITAISVSLSFLFPAIIVPVIAVSALICLGLGVLAADYWLDCTFNDHKPGIPADHSYKHMQQSLGPALNSQSQNAPAPHQGNELFKTDDKQSDHTVFDAPASSIPSCVVP</sequence>
<dbReference type="Proteomes" id="UP000054600">
    <property type="component" value="Unassembled WGS sequence"/>
</dbReference>
<keyword evidence="2" id="KW-0812">Transmembrane</keyword>
<evidence type="ECO:0000256" key="2">
    <source>
        <dbReference type="SAM" id="Phobius"/>
    </source>
</evidence>
<dbReference type="PATRIC" id="fig|1122169.6.peg.1865"/>
<gene>
    <name evidence="3" type="ORF">Lsha_1623</name>
</gene>
<dbReference type="EMBL" id="LNYW01000044">
    <property type="protein sequence ID" value="KTD60527.1"/>
    <property type="molecule type" value="Genomic_DNA"/>
</dbReference>
<keyword evidence="2" id="KW-0472">Membrane</keyword>
<evidence type="ECO:0000313" key="3">
    <source>
        <dbReference type="EMBL" id="KTD60527.1"/>
    </source>
</evidence>
<evidence type="ECO:0000313" key="4">
    <source>
        <dbReference type="Proteomes" id="UP000054600"/>
    </source>
</evidence>
<keyword evidence="2" id="KW-1133">Transmembrane helix</keyword>
<feature type="compositionally biased region" description="Polar residues" evidence="1">
    <location>
        <begin position="215"/>
        <end position="228"/>
    </location>
</feature>
<feature type="region of interest" description="Disordered" evidence="1">
    <location>
        <begin position="215"/>
        <end position="242"/>
    </location>
</feature>
<organism evidence="3 4">
    <name type="scientific">Legionella shakespearei DSM 23087</name>
    <dbReference type="NCBI Taxonomy" id="1122169"/>
    <lineage>
        <taxon>Bacteria</taxon>
        <taxon>Pseudomonadati</taxon>
        <taxon>Pseudomonadota</taxon>
        <taxon>Gammaproteobacteria</taxon>
        <taxon>Legionellales</taxon>
        <taxon>Legionellaceae</taxon>
        <taxon>Legionella</taxon>
    </lineage>
</organism>
<evidence type="ECO:0008006" key="5">
    <source>
        <dbReference type="Google" id="ProtNLM"/>
    </source>
</evidence>
<protein>
    <recommendedName>
        <fullName evidence="5">Transmembrane protein</fullName>
    </recommendedName>
</protein>
<feature type="transmembrane region" description="Helical" evidence="2">
    <location>
        <begin position="35"/>
        <end position="58"/>
    </location>
</feature>
<proteinExistence type="predicted"/>
<dbReference type="eggNOG" id="ENOG5031DQU">
    <property type="taxonomic scope" value="Bacteria"/>
</dbReference>
<accession>A0A0W0YUZ6</accession>
<feature type="transmembrane region" description="Helical" evidence="2">
    <location>
        <begin position="78"/>
        <end position="98"/>
    </location>
</feature>